<dbReference type="GO" id="GO:0004523">
    <property type="term" value="F:RNA-DNA hybrid ribonuclease activity"/>
    <property type="evidence" value="ECO:0007669"/>
    <property type="project" value="InterPro"/>
</dbReference>
<evidence type="ECO:0000313" key="2">
    <source>
        <dbReference type="EMBL" id="KAE8661988.1"/>
    </source>
</evidence>
<dbReference type="InterPro" id="IPR002156">
    <property type="entry name" value="RNaseH_domain"/>
</dbReference>
<dbReference type="InterPro" id="IPR052929">
    <property type="entry name" value="RNase_H-like_EbsB-rel"/>
</dbReference>
<dbReference type="PANTHER" id="PTHR47074:SF61">
    <property type="entry name" value="RNASE H TYPE-1 DOMAIN-CONTAINING PROTEIN"/>
    <property type="match status" value="1"/>
</dbReference>
<gene>
    <name evidence="2" type="ORF">F3Y22_tig00113721pilonHSYRG00048</name>
</gene>
<dbReference type="Gene3D" id="3.30.420.10">
    <property type="entry name" value="Ribonuclease H-like superfamily/Ribonuclease H"/>
    <property type="match status" value="1"/>
</dbReference>
<dbReference type="InterPro" id="IPR036397">
    <property type="entry name" value="RNaseH_sf"/>
</dbReference>
<keyword evidence="3" id="KW-1185">Reference proteome</keyword>
<accession>A0A6A2WP12</accession>
<dbReference type="Pfam" id="PF13456">
    <property type="entry name" value="RVT_3"/>
    <property type="match status" value="1"/>
</dbReference>
<sequence length="199" mass="22035">MSRGPGGIFTSLSALKHNMSVEKQPEHGYTRFSGACLPLDPLVKLNVDAGYLQNSKKVSLDCVIKDHNGQVLGTSCRITYSVQSIFAAEAIAFPHGLQFAQDMGFSCFIIEGDARTIVRRVQSTESNLSDIRSLVIYIKEKNEEFRECHFHFIPRHANQVAHALASKGLRESTDLFWVKDAPPSILSLAAADPRHLEPP</sequence>
<protein>
    <recommendedName>
        <fullName evidence="1">RNase H type-1 domain-containing protein</fullName>
    </recommendedName>
</protein>
<dbReference type="OrthoDB" id="1002400at2759"/>
<evidence type="ECO:0000313" key="3">
    <source>
        <dbReference type="Proteomes" id="UP000436088"/>
    </source>
</evidence>
<organism evidence="2 3">
    <name type="scientific">Hibiscus syriacus</name>
    <name type="common">Rose of Sharon</name>
    <dbReference type="NCBI Taxonomy" id="106335"/>
    <lineage>
        <taxon>Eukaryota</taxon>
        <taxon>Viridiplantae</taxon>
        <taxon>Streptophyta</taxon>
        <taxon>Embryophyta</taxon>
        <taxon>Tracheophyta</taxon>
        <taxon>Spermatophyta</taxon>
        <taxon>Magnoliopsida</taxon>
        <taxon>eudicotyledons</taxon>
        <taxon>Gunneridae</taxon>
        <taxon>Pentapetalae</taxon>
        <taxon>rosids</taxon>
        <taxon>malvids</taxon>
        <taxon>Malvales</taxon>
        <taxon>Malvaceae</taxon>
        <taxon>Malvoideae</taxon>
        <taxon>Hibiscus</taxon>
    </lineage>
</organism>
<dbReference type="CDD" id="cd06222">
    <property type="entry name" value="RNase_H_like"/>
    <property type="match status" value="1"/>
</dbReference>
<reference evidence="2" key="1">
    <citation type="submission" date="2019-09" db="EMBL/GenBank/DDBJ databases">
        <title>Draft genome information of white flower Hibiscus syriacus.</title>
        <authorList>
            <person name="Kim Y.-M."/>
        </authorList>
    </citation>
    <scope>NUCLEOTIDE SEQUENCE [LARGE SCALE GENOMIC DNA]</scope>
    <source>
        <strain evidence="2">YM2019G1</strain>
    </source>
</reference>
<dbReference type="GO" id="GO:0003676">
    <property type="term" value="F:nucleic acid binding"/>
    <property type="evidence" value="ECO:0007669"/>
    <property type="project" value="InterPro"/>
</dbReference>
<dbReference type="InterPro" id="IPR044730">
    <property type="entry name" value="RNase_H-like_dom_plant"/>
</dbReference>
<proteinExistence type="predicted"/>
<comment type="caution">
    <text evidence="2">The sequence shown here is derived from an EMBL/GenBank/DDBJ whole genome shotgun (WGS) entry which is preliminary data.</text>
</comment>
<feature type="domain" description="RNase H type-1" evidence="1">
    <location>
        <begin position="46"/>
        <end position="167"/>
    </location>
</feature>
<dbReference type="SUPFAM" id="SSF53098">
    <property type="entry name" value="Ribonuclease H-like"/>
    <property type="match status" value="1"/>
</dbReference>
<dbReference type="EMBL" id="VEPZ02001717">
    <property type="protein sequence ID" value="KAE8661988.1"/>
    <property type="molecule type" value="Genomic_DNA"/>
</dbReference>
<dbReference type="Proteomes" id="UP000436088">
    <property type="component" value="Unassembled WGS sequence"/>
</dbReference>
<dbReference type="InterPro" id="IPR012337">
    <property type="entry name" value="RNaseH-like_sf"/>
</dbReference>
<dbReference type="PANTHER" id="PTHR47074">
    <property type="entry name" value="BNAC02G40300D PROTEIN"/>
    <property type="match status" value="1"/>
</dbReference>
<dbReference type="AlphaFoldDB" id="A0A6A2WP12"/>
<evidence type="ECO:0000259" key="1">
    <source>
        <dbReference type="Pfam" id="PF13456"/>
    </source>
</evidence>
<name>A0A6A2WP12_HIBSY</name>